<keyword evidence="2" id="KW-1185">Reference proteome</keyword>
<gene>
    <name evidence="1" type="primary">UFD1</name>
    <name evidence="1" type="ORF">IWQ57_002372</name>
</gene>
<dbReference type="EMBL" id="JANBUJ010000600">
    <property type="protein sequence ID" value="KAJ2771083.1"/>
    <property type="molecule type" value="Genomic_DNA"/>
</dbReference>
<evidence type="ECO:0000313" key="2">
    <source>
        <dbReference type="Proteomes" id="UP001140234"/>
    </source>
</evidence>
<sequence>MYSDESSDEYGGDGYGGFAAAPPFQRYTGRQRQFKRFYSAYPMAAYGGNKIEANYGGKILMPPSALDELSQLEVVYPLLFKLQNEDAAGDDGSAATRRTHCGVLEFVAEEGRVYLPQWMMETLHLDPGAAVEVINVALLHGSLVKLQPQSTDFLDISDHRAVLENALRRFSALTVDDKIAIEYNGREYKIAILETQPSPSAINIVETDLSVDFAPPVGYVEPTPRDESGSQTSASGQQSADGSRPHSSIAKDILRKESAAKDEAASLRFQAFRGAGARLGSAAADRPAASSVRSYAAAGTGDQPHGAGDTAVAAGGGQEAPVPLDMPVGTLYFGYQLVPPPGSEPGEDEGQPPKDRFQGEGRALRQRRKR</sequence>
<organism evidence="1 2">
    <name type="scientific">Coemansia nantahalensis</name>
    <dbReference type="NCBI Taxonomy" id="2789366"/>
    <lineage>
        <taxon>Eukaryota</taxon>
        <taxon>Fungi</taxon>
        <taxon>Fungi incertae sedis</taxon>
        <taxon>Zoopagomycota</taxon>
        <taxon>Kickxellomycotina</taxon>
        <taxon>Kickxellomycetes</taxon>
        <taxon>Kickxellales</taxon>
        <taxon>Kickxellaceae</taxon>
        <taxon>Coemansia</taxon>
    </lineage>
</organism>
<reference evidence="1" key="1">
    <citation type="submission" date="2022-07" db="EMBL/GenBank/DDBJ databases">
        <title>Phylogenomic reconstructions and comparative analyses of Kickxellomycotina fungi.</title>
        <authorList>
            <person name="Reynolds N.K."/>
            <person name="Stajich J.E."/>
            <person name="Barry K."/>
            <person name="Grigoriev I.V."/>
            <person name="Crous P."/>
            <person name="Smith M.E."/>
        </authorList>
    </citation>
    <scope>NUCLEOTIDE SEQUENCE</scope>
    <source>
        <strain evidence="1">CBS 109366</strain>
    </source>
</reference>
<dbReference type="Proteomes" id="UP001140234">
    <property type="component" value="Unassembled WGS sequence"/>
</dbReference>
<proteinExistence type="predicted"/>
<name>A0ACC1K119_9FUNG</name>
<evidence type="ECO:0000313" key="1">
    <source>
        <dbReference type="EMBL" id="KAJ2771083.1"/>
    </source>
</evidence>
<accession>A0ACC1K119</accession>
<comment type="caution">
    <text evidence="1">The sequence shown here is derived from an EMBL/GenBank/DDBJ whole genome shotgun (WGS) entry which is preliminary data.</text>
</comment>
<protein>
    <submittedName>
        <fullName evidence="1">Ubiquitin fusion degradation protein</fullName>
    </submittedName>
</protein>